<dbReference type="EMBL" id="PXYY01000026">
    <property type="protein sequence ID" value="PSJ80519.1"/>
    <property type="molecule type" value="Genomic_DNA"/>
</dbReference>
<keyword evidence="2" id="KW-1185">Reference proteome</keyword>
<dbReference type="Proteomes" id="UP000241868">
    <property type="component" value="Unassembled WGS sequence"/>
</dbReference>
<evidence type="ECO:0000313" key="2">
    <source>
        <dbReference type="Proteomes" id="UP000241868"/>
    </source>
</evidence>
<dbReference type="AlphaFoldDB" id="A0A2P7U0M6"/>
<evidence type="ECO:0000313" key="1">
    <source>
        <dbReference type="EMBL" id="PSJ80519.1"/>
    </source>
</evidence>
<proteinExistence type="predicted"/>
<protein>
    <submittedName>
        <fullName evidence="1">Uncharacterized protein</fullName>
    </submittedName>
</protein>
<comment type="caution">
    <text evidence="1">The sequence shown here is derived from an EMBL/GenBank/DDBJ whole genome shotgun (WGS) entry which is preliminary data.</text>
</comment>
<gene>
    <name evidence="1" type="ORF">C7N83_05690</name>
</gene>
<organism evidence="1 2">
    <name type="scientific">Neisseria iguanae</name>
    <dbReference type="NCBI Taxonomy" id="90242"/>
    <lineage>
        <taxon>Bacteria</taxon>
        <taxon>Pseudomonadati</taxon>
        <taxon>Pseudomonadota</taxon>
        <taxon>Betaproteobacteria</taxon>
        <taxon>Neisseriales</taxon>
        <taxon>Neisseriaceae</taxon>
        <taxon>Neisseria</taxon>
    </lineage>
</organism>
<reference evidence="1 2" key="1">
    <citation type="submission" date="2018-03" db="EMBL/GenBank/DDBJ databases">
        <title>Neisseria weixii sp. nov., isolated from the intestinal contents of Tibetan Plateau pika (Ochotona curzoniae) in Yushu, Qinghai Province, China.</title>
        <authorList>
            <person name="Gui Z."/>
        </authorList>
    </citation>
    <scope>NUCLEOTIDE SEQUENCE [LARGE SCALE GENOMIC DNA]</scope>
    <source>
        <strain evidence="1 2">ATCC 51483</strain>
    </source>
</reference>
<name>A0A2P7U0M6_9NEIS</name>
<accession>A0A2P7U0M6</accession>
<sequence length="87" mass="10115">MENTFGSARGSCYDYAATSGPLYNFLPTNMIYMGGTRKRWKLCINYDKDIIKDYRFSYDVKKEKTTPLSDFIKTFPDFAESIPEAIR</sequence>